<dbReference type="AlphaFoldDB" id="A0A9N9NUL6"/>
<keyword evidence="2" id="KW-1185">Reference proteome</keyword>
<evidence type="ECO:0000313" key="1">
    <source>
        <dbReference type="EMBL" id="CAG8761771.1"/>
    </source>
</evidence>
<dbReference type="Proteomes" id="UP000789759">
    <property type="component" value="Unassembled WGS sequence"/>
</dbReference>
<protein>
    <submittedName>
        <fullName evidence="1">3126_t:CDS:1</fullName>
    </submittedName>
</protein>
<proteinExistence type="predicted"/>
<dbReference type="EMBL" id="CAJVQA010020058">
    <property type="protein sequence ID" value="CAG8761771.1"/>
    <property type="molecule type" value="Genomic_DNA"/>
</dbReference>
<accession>A0A9N9NUL6</accession>
<feature type="non-terminal residue" evidence="1">
    <location>
        <position position="88"/>
    </location>
</feature>
<sequence length="88" mass="9778">MAISKDLPLPLPPNVVINKFAATTTTQYSTIKLVPITRTFRKYPELVNILNTYISACKAAIQQSSDSITATKCLCKGNCLKNHCKYKK</sequence>
<organism evidence="1 2">
    <name type="scientific">Cetraspora pellucida</name>
    <dbReference type="NCBI Taxonomy" id="1433469"/>
    <lineage>
        <taxon>Eukaryota</taxon>
        <taxon>Fungi</taxon>
        <taxon>Fungi incertae sedis</taxon>
        <taxon>Mucoromycota</taxon>
        <taxon>Glomeromycotina</taxon>
        <taxon>Glomeromycetes</taxon>
        <taxon>Diversisporales</taxon>
        <taxon>Gigasporaceae</taxon>
        <taxon>Cetraspora</taxon>
    </lineage>
</organism>
<evidence type="ECO:0000313" key="2">
    <source>
        <dbReference type="Proteomes" id="UP000789759"/>
    </source>
</evidence>
<gene>
    <name evidence="1" type="ORF">CPELLU_LOCUS15350</name>
</gene>
<comment type="caution">
    <text evidence="1">The sequence shown here is derived from an EMBL/GenBank/DDBJ whole genome shotgun (WGS) entry which is preliminary data.</text>
</comment>
<dbReference type="OrthoDB" id="2440473at2759"/>
<name>A0A9N9NUL6_9GLOM</name>
<reference evidence="1" key="1">
    <citation type="submission" date="2021-06" db="EMBL/GenBank/DDBJ databases">
        <authorList>
            <person name="Kallberg Y."/>
            <person name="Tangrot J."/>
            <person name="Rosling A."/>
        </authorList>
    </citation>
    <scope>NUCLEOTIDE SEQUENCE</scope>
    <source>
        <strain evidence="1">FL966</strain>
    </source>
</reference>